<dbReference type="OrthoDB" id="7298659at2"/>
<dbReference type="EMBL" id="VKAD01000001">
    <property type="protein sequence ID" value="TXR53803.1"/>
    <property type="molecule type" value="Genomic_DNA"/>
</dbReference>
<dbReference type="GO" id="GO:0000160">
    <property type="term" value="P:phosphorelay signal transduction system"/>
    <property type="evidence" value="ECO:0007669"/>
    <property type="project" value="InterPro"/>
</dbReference>
<evidence type="ECO:0000313" key="5">
    <source>
        <dbReference type="Proteomes" id="UP000321764"/>
    </source>
</evidence>
<organism evidence="4 5">
    <name type="scientific">Reinekea thalattae</name>
    <dbReference type="NCBI Taxonomy" id="2593301"/>
    <lineage>
        <taxon>Bacteria</taxon>
        <taxon>Pseudomonadati</taxon>
        <taxon>Pseudomonadota</taxon>
        <taxon>Gammaproteobacteria</taxon>
        <taxon>Oceanospirillales</taxon>
        <taxon>Saccharospirillaceae</taxon>
        <taxon>Reinekea</taxon>
    </lineage>
</organism>
<name>A0A5C8Z986_9GAMM</name>
<comment type="caution">
    <text evidence="4">The sequence shown here is derived from an EMBL/GenBank/DDBJ whole genome shotgun (WGS) entry which is preliminary data.</text>
</comment>
<evidence type="ECO:0000313" key="4">
    <source>
        <dbReference type="EMBL" id="TXR53803.1"/>
    </source>
</evidence>
<dbReference type="PANTHER" id="PTHR43228">
    <property type="entry name" value="TWO-COMPONENT RESPONSE REGULATOR"/>
    <property type="match status" value="1"/>
</dbReference>
<evidence type="ECO:0000256" key="2">
    <source>
        <dbReference type="PROSITE-ProRule" id="PRU00339"/>
    </source>
</evidence>
<dbReference type="InterPro" id="IPR001789">
    <property type="entry name" value="Sig_transdc_resp-reg_receiver"/>
</dbReference>
<dbReference type="InterPro" id="IPR019734">
    <property type="entry name" value="TPR_rpt"/>
</dbReference>
<sequence>MDLKELQSLKVLIVDDFAEVRRSTKSMLYSLGFKTAMDAYDANSATKMLQENSFDLILCDYNLGDSRNGLRLLEEWRHDKLITPKTIFVLITGDTSKPIVVSAMEHQPDDYLSKPFTADILNVRISRWFERRRIMHKISVLRDRKDWVRLGKASVQVIKRYPRYRAQAQKFYAESLIQRKRYGDAESFLQGLLDRRYQSWAHMELCKILIAKGELETAEDNLRDLILNDLNQIEAYDYLAYVLGKRGNKKEQQQVLVQAIRLSPQNFSRLNRLTSVALENGDYHRASLSLKDLVTMSTNTMHESVELYQRYVHNLSIEQEIPNSRSRAREIGKEIIRITKRMRSKYGQEVNARVFLDAISVKTSSDPSSHTFGDKLDRLLAMTLDNVDHINSISALTLVGTFYAAGRYNDGDELVRRFSQRFKRKPAIIKELKLLQAEPVSLAIRQQAHELNVRGIKLYEKDSYGEAIQLFKQAMELSPRHSGIILNLVQSQVRMMKAAKPNPVIVKECRGYLERLDYLPREHGQYTRYKKLKEQFSKL</sequence>
<dbReference type="SMART" id="SM00448">
    <property type="entry name" value="REC"/>
    <property type="match status" value="1"/>
</dbReference>
<proteinExistence type="predicted"/>
<dbReference type="InterPro" id="IPR052048">
    <property type="entry name" value="ST_Response_Regulator"/>
</dbReference>
<dbReference type="Gene3D" id="1.25.40.10">
    <property type="entry name" value="Tetratricopeptide repeat domain"/>
    <property type="match status" value="2"/>
</dbReference>
<dbReference type="RefSeq" id="WP_147713202.1">
    <property type="nucleotide sequence ID" value="NZ_VKAD01000001.1"/>
</dbReference>
<dbReference type="PROSITE" id="PS50005">
    <property type="entry name" value="TPR"/>
    <property type="match status" value="1"/>
</dbReference>
<dbReference type="PROSITE" id="PS50110">
    <property type="entry name" value="RESPONSE_REGULATORY"/>
    <property type="match status" value="1"/>
</dbReference>
<dbReference type="Pfam" id="PF00072">
    <property type="entry name" value="Response_reg"/>
    <property type="match status" value="1"/>
</dbReference>
<dbReference type="InterPro" id="IPR011006">
    <property type="entry name" value="CheY-like_superfamily"/>
</dbReference>
<keyword evidence="5" id="KW-1185">Reference proteome</keyword>
<protein>
    <submittedName>
        <fullName evidence="4">Response regulator</fullName>
    </submittedName>
</protein>
<dbReference type="CDD" id="cd17589">
    <property type="entry name" value="REC_TPR"/>
    <property type="match status" value="1"/>
</dbReference>
<dbReference type="SUPFAM" id="SSF52172">
    <property type="entry name" value="CheY-like"/>
    <property type="match status" value="1"/>
</dbReference>
<evidence type="ECO:0000259" key="3">
    <source>
        <dbReference type="PROSITE" id="PS50110"/>
    </source>
</evidence>
<feature type="modified residue" description="4-aspartylphosphate" evidence="1">
    <location>
        <position position="60"/>
    </location>
</feature>
<accession>A0A5C8Z986</accession>
<keyword evidence="1" id="KW-0597">Phosphoprotein</keyword>
<dbReference type="Proteomes" id="UP000321764">
    <property type="component" value="Unassembled WGS sequence"/>
</dbReference>
<evidence type="ECO:0000256" key="1">
    <source>
        <dbReference type="PROSITE-ProRule" id="PRU00169"/>
    </source>
</evidence>
<dbReference type="SUPFAM" id="SSF48452">
    <property type="entry name" value="TPR-like"/>
    <property type="match status" value="1"/>
</dbReference>
<keyword evidence="2" id="KW-0802">TPR repeat</keyword>
<gene>
    <name evidence="4" type="ORF">FME95_04390</name>
</gene>
<dbReference type="AlphaFoldDB" id="A0A5C8Z986"/>
<dbReference type="InterPro" id="IPR011990">
    <property type="entry name" value="TPR-like_helical_dom_sf"/>
</dbReference>
<dbReference type="PANTHER" id="PTHR43228:SF1">
    <property type="entry name" value="TWO-COMPONENT RESPONSE REGULATOR ARR22"/>
    <property type="match status" value="1"/>
</dbReference>
<reference evidence="4 5" key="1">
    <citation type="submission" date="2019-07" db="EMBL/GenBank/DDBJ databases">
        <title>Reinekea sp. strain SSH23 genome sequencing and assembly.</title>
        <authorList>
            <person name="Kim I."/>
        </authorList>
    </citation>
    <scope>NUCLEOTIDE SEQUENCE [LARGE SCALE GENOMIC DNA]</scope>
    <source>
        <strain evidence="4 5">SSH23</strain>
    </source>
</reference>
<dbReference type="SMART" id="SM00028">
    <property type="entry name" value="TPR"/>
    <property type="match status" value="2"/>
</dbReference>
<feature type="repeat" description="TPR" evidence="2">
    <location>
        <begin position="448"/>
        <end position="481"/>
    </location>
</feature>
<feature type="domain" description="Response regulatory" evidence="3">
    <location>
        <begin position="10"/>
        <end position="129"/>
    </location>
</feature>
<dbReference type="Gene3D" id="3.40.50.2300">
    <property type="match status" value="1"/>
</dbReference>